<evidence type="ECO:0000259" key="1">
    <source>
        <dbReference type="PROSITE" id="PS50112"/>
    </source>
</evidence>
<reference evidence="2 3" key="1">
    <citation type="submission" date="2016-05" db="EMBL/GenBank/DDBJ databases">
        <title>Microbial solvent formation.</title>
        <authorList>
            <person name="Poehlein A."/>
            <person name="Montoya Solano J.D."/>
            <person name="Flitsch S."/>
            <person name="Krabben P."/>
            <person name="Duerre P."/>
            <person name="Daniel R."/>
        </authorList>
    </citation>
    <scope>NUCLEOTIDE SEQUENCE [LARGE SCALE GENOMIC DNA]</scope>
    <source>
        <strain evidence="2 3">DSM 53</strain>
    </source>
</reference>
<gene>
    <name evidence="2" type="ORF">CLBCK_49400</name>
</gene>
<sequence length="88" mass="10194">MPLNSKNNPKPSITISNEIVIKVTEEFVDLTGYYKEELLGKSYKELSKTLKSNFFDKFESISDEMSVYIFTKSLEPREVIISKKIDHV</sequence>
<name>A0A1S8RF87_CLOBE</name>
<dbReference type="EMBL" id="LZZI01000221">
    <property type="protein sequence ID" value="OOM51839.1"/>
    <property type="molecule type" value="Genomic_DNA"/>
</dbReference>
<comment type="caution">
    <text evidence="2">The sequence shown here is derived from an EMBL/GenBank/DDBJ whole genome shotgun (WGS) entry which is preliminary data.</text>
</comment>
<protein>
    <recommendedName>
        <fullName evidence="1">PAS domain-containing protein</fullName>
    </recommendedName>
</protein>
<evidence type="ECO:0000313" key="3">
    <source>
        <dbReference type="Proteomes" id="UP000190973"/>
    </source>
</evidence>
<dbReference type="PROSITE" id="PS50112">
    <property type="entry name" value="PAS"/>
    <property type="match status" value="1"/>
</dbReference>
<evidence type="ECO:0000313" key="2">
    <source>
        <dbReference type="EMBL" id="OOM51839.1"/>
    </source>
</evidence>
<accession>A0A1S8RF87</accession>
<dbReference type="InterPro" id="IPR000014">
    <property type="entry name" value="PAS"/>
</dbReference>
<proteinExistence type="predicted"/>
<dbReference type="Proteomes" id="UP000190973">
    <property type="component" value="Unassembled WGS sequence"/>
</dbReference>
<dbReference type="AlphaFoldDB" id="A0A1S8RF87"/>
<organism evidence="2 3">
    <name type="scientific">Clostridium beijerinckii</name>
    <name type="common">Clostridium MP</name>
    <dbReference type="NCBI Taxonomy" id="1520"/>
    <lineage>
        <taxon>Bacteria</taxon>
        <taxon>Bacillati</taxon>
        <taxon>Bacillota</taxon>
        <taxon>Clostridia</taxon>
        <taxon>Eubacteriales</taxon>
        <taxon>Clostridiaceae</taxon>
        <taxon>Clostridium</taxon>
    </lineage>
</organism>
<feature type="domain" description="PAS" evidence="1">
    <location>
        <begin position="20"/>
        <end position="42"/>
    </location>
</feature>
<dbReference type="RefSeq" id="WP_139356996.1">
    <property type="nucleotide sequence ID" value="NZ_JABTAE010000001.1"/>
</dbReference>